<comment type="similarity">
    <text evidence="1">Belongs to the plant acyltransferase family.</text>
</comment>
<reference evidence="2 3" key="1">
    <citation type="submission" date="2023-12" db="EMBL/GenBank/DDBJ databases">
        <title>A high-quality genome assembly for Dillenia turbinata (Dilleniales).</title>
        <authorList>
            <person name="Chanderbali A."/>
        </authorList>
    </citation>
    <scope>NUCLEOTIDE SEQUENCE [LARGE SCALE GENOMIC DNA]</scope>
    <source>
        <strain evidence="2">LSX21</strain>
        <tissue evidence="2">Leaf</tissue>
    </source>
</reference>
<dbReference type="PANTHER" id="PTHR31147">
    <property type="entry name" value="ACYL TRANSFERASE 4"/>
    <property type="match status" value="1"/>
</dbReference>
<evidence type="ECO:0000256" key="1">
    <source>
        <dbReference type="ARBA" id="ARBA00009861"/>
    </source>
</evidence>
<gene>
    <name evidence="2" type="ORF">RJ641_014844</name>
</gene>
<organism evidence="2 3">
    <name type="scientific">Dillenia turbinata</name>
    <dbReference type="NCBI Taxonomy" id="194707"/>
    <lineage>
        <taxon>Eukaryota</taxon>
        <taxon>Viridiplantae</taxon>
        <taxon>Streptophyta</taxon>
        <taxon>Embryophyta</taxon>
        <taxon>Tracheophyta</taxon>
        <taxon>Spermatophyta</taxon>
        <taxon>Magnoliopsida</taxon>
        <taxon>eudicotyledons</taxon>
        <taxon>Gunneridae</taxon>
        <taxon>Pentapetalae</taxon>
        <taxon>Dilleniales</taxon>
        <taxon>Dilleniaceae</taxon>
        <taxon>Dillenia</taxon>
    </lineage>
</organism>
<dbReference type="InterPro" id="IPR050898">
    <property type="entry name" value="Plant_acyltransferase"/>
</dbReference>
<dbReference type="EMBL" id="JBAMMX010000020">
    <property type="protein sequence ID" value="KAK6921166.1"/>
    <property type="molecule type" value="Genomic_DNA"/>
</dbReference>
<dbReference type="AlphaFoldDB" id="A0AAN8Z1K1"/>
<dbReference type="Pfam" id="PF02458">
    <property type="entry name" value="Transferase"/>
    <property type="match status" value="1"/>
</dbReference>
<proteinExistence type="inferred from homology"/>
<name>A0AAN8Z1K1_9MAGN</name>
<keyword evidence="3" id="KW-1185">Reference proteome</keyword>
<comment type="caution">
    <text evidence="2">The sequence shown here is derived from an EMBL/GenBank/DDBJ whole genome shotgun (WGS) entry which is preliminary data.</text>
</comment>
<dbReference type="Proteomes" id="UP001370490">
    <property type="component" value="Unassembled WGS sequence"/>
</dbReference>
<protein>
    <submittedName>
        <fullName evidence="2">Uncharacterized protein</fullName>
    </submittedName>
</protein>
<dbReference type="PANTHER" id="PTHR31147:SF25">
    <property type="entry name" value="HXXXD-TYPE ACYL-TRANSFERASE FAMILY PROTEIN"/>
    <property type="match status" value="1"/>
</dbReference>
<evidence type="ECO:0000313" key="2">
    <source>
        <dbReference type="EMBL" id="KAK6921166.1"/>
    </source>
</evidence>
<evidence type="ECO:0000313" key="3">
    <source>
        <dbReference type="Proteomes" id="UP001370490"/>
    </source>
</evidence>
<dbReference type="Gene3D" id="3.30.559.10">
    <property type="entry name" value="Chloramphenicol acetyltransferase-like domain"/>
    <property type="match status" value="2"/>
</dbReference>
<sequence length="479" mass="53631">MSSIAHFRSKLPMGTQENKPFLVDRKDIVFVKPSKTIPQEILLLSSIDNDPTSEYHGQTIQVYRSNDFESSRDPVCLIKEALSKVLVFYYPLAGKLKRFESDGRLRLCCNAGDGVPFLEAGANCKLSSLHYLEGIDISVAKHLVFDPPNCHTDGDGGGNYYSPLLIQLTRFSCGGFTIGMSLSHSVCDGYGAAQFFGALTEVASGKSEPTVKPVWERHRLSASTPEEPVNPFGDKDSLATSPHLPASDIVHEFFNVSSERIKRLKEALMITNGNADKVVSNESYTSFEVLGAYLWRAKFRALEMNLDGYNVLSFTKSIRHHLTPPLPDGYYGNSFADSNVIMTGRDLTEGPLSRVVKMIKSNKSVSFNNESIMTLLRNKEWLVEQKVKSREARGAWTFLTDWRQLGLIGEVDFGWKASVNMIPLPFDCHGFIDLCILMNPCSLDFSMKGGARVFVSFPRACMAKFKEEIEVLRRKRLRF</sequence>
<accession>A0AAN8Z1K1</accession>
<dbReference type="InterPro" id="IPR023213">
    <property type="entry name" value="CAT-like_dom_sf"/>
</dbReference>